<keyword evidence="1" id="KW-0812">Transmembrane</keyword>
<organism evidence="2 3">
    <name type="scientific">Aspergillus tamarii</name>
    <dbReference type="NCBI Taxonomy" id="41984"/>
    <lineage>
        <taxon>Eukaryota</taxon>
        <taxon>Fungi</taxon>
        <taxon>Dikarya</taxon>
        <taxon>Ascomycota</taxon>
        <taxon>Pezizomycotina</taxon>
        <taxon>Eurotiomycetes</taxon>
        <taxon>Eurotiomycetidae</taxon>
        <taxon>Eurotiales</taxon>
        <taxon>Aspergillaceae</taxon>
        <taxon>Aspergillus</taxon>
        <taxon>Aspergillus subgen. Circumdati</taxon>
    </lineage>
</organism>
<feature type="transmembrane region" description="Helical" evidence="1">
    <location>
        <begin position="6"/>
        <end position="26"/>
    </location>
</feature>
<dbReference type="Proteomes" id="UP000326950">
    <property type="component" value="Unassembled WGS sequence"/>
</dbReference>
<evidence type="ECO:0000256" key="1">
    <source>
        <dbReference type="SAM" id="Phobius"/>
    </source>
</evidence>
<keyword evidence="1" id="KW-0472">Membrane</keyword>
<protein>
    <submittedName>
        <fullName evidence="2">Uncharacterized protein</fullName>
    </submittedName>
</protein>
<keyword evidence="3" id="KW-1185">Reference proteome</keyword>
<gene>
    <name evidence="2" type="ORF">BDV40DRAFT_268332</name>
</gene>
<keyword evidence="1" id="KW-1133">Transmembrane helix</keyword>
<dbReference type="AlphaFoldDB" id="A0A5N6URC8"/>
<accession>A0A5N6URC8</accession>
<evidence type="ECO:0000313" key="2">
    <source>
        <dbReference type="EMBL" id="KAE8161198.1"/>
    </source>
</evidence>
<name>A0A5N6URC8_ASPTM</name>
<proteinExistence type="predicted"/>
<sequence length="66" mass="7749">MPIPAVFGWFHDGPVLFLGFLFVLFILRHCLYYYSGLLLLVNCLGINLEKESKFFFPSLSFFLRKI</sequence>
<reference evidence="2 3" key="1">
    <citation type="submission" date="2019-04" db="EMBL/GenBank/DDBJ databases">
        <title>Friends and foes A comparative genomics study of 23 Aspergillus species from section Flavi.</title>
        <authorList>
            <consortium name="DOE Joint Genome Institute"/>
            <person name="Kjaerbolling I."/>
            <person name="Vesth T."/>
            <person name="Frisvad J.C."/>
            <person name="Nybo J.L."/>
            <person name="Theobald S."/>
            <person name="Kildgaard S."/>
            <person name="Isbrandt T."/>
            <person name="Kuo A."/>
            <person name="Sato A."/>
            <person name="Lyhne E.K."/>
            <person name="Kogle M.E."/>
            <person name="Wiebenga A."/>
            <person name="Kun R.S."/>
            <person name="Lubbers R.J."/>
            <person name="Makela M.R."/>
            <person name="Barry K."/>
            <person name="Chovatia M."/>
            <person name="Clum A."/>
            <person name="Daum C."/>
            <person name="Haridas S."/>
            <person name="He G."/>
            <person name="LaButti K."/>
            <person name="Lipzen A."/>
            <person name="Mondo S."/>
            <person name="Riley R."/>
            <person name="Salamov A."/>
            <person name="Simmons B.A."/>
            <person name="Magnuson J.K."/>
            <person name="Henrissat B."/>
            <person name="Mortensen U.H."/>
            <person name="Larsen T.O."/>
            <person name="Devries R.P."/>
            <person name="Grigoriev I.V."/>
            <person name="Machida M."/>
            <person name="Baker S.E."/>
            <person name="Andersen M.R."/>
        </authorList>
    </citation>
    <scope>NUCLEOTIDE SEQUENCE [LARGE SCALE GENOMIC DNA]</scope>
    <source>
        <strain evidence="2 3">CBS 117626</strain>
    </source>
</reference>
<feature type="non-terminal residue" evidence="2">
    <location>
        <position position="66"/>
    </location>
</feature>
<evidence type="ECO:0000313" key="3">
    <source>
        <dbReference type="Proteomes" id="UP000326950"/>
    </source>
</evidence>
<dbReference type="EMBL" id="ML738645">
    <property type="protein sequence ID" value="KAE8161198.1"/>
    <property type="molecule type" value="Genomic_DNA"/>
</dbReference>